<protein>
    <submittedName>
        <fullName evidence="1">Uncharacterized protein</fullName>
    </submittedName>
</protein>
<gene>
    <name evidence="1" type="ORF">LCDPAC02_00420</name>
</gene>
<organism evidence="1">
    <name type="scientific">Pithovirus LCDPAC02</name>
    <dbReference type="NCBI Taxonomy" id="2506601"/>
    <lineage>
        <taxon>Viruses</taxon>
        <taxon>Pithoviruses</taxon>
    </lineage>
</organism>
<evidence type="ECO:0000313" key="1">
    <source>
        <dbReference type="EMBL" id="QBK84843.1"/>
    </source>
</evidence>
<reference evidence="1" key="1">
    <citation type="journal article" date="2019" name="MBio">
        <title>Virus Genomes from Deep Sea Sediments Expand the Ocean Megavirome and Support Independent Origins of Viral Gigantism.</title>
        <authorList>
            <person name="Backstrom D."/>
            <person name="Yutin N."/>
            <person name="Jorgensen S.L."/>
            <person name="Dharamshi J."/>
            <person name="Homa F."/>
            <person name="Zaremba-Niedwiedzka K."/>
            <person name="Spang A."/>
            <person name="Wolf Y.I."/>
            <person name="Koonin E.V."/>
            <person name="Ettema T.J."/>
        </authorList>
    </citation>
    <scope>NUCLEOTIDE SEQUENCE</scope>
</reference>
<dbReference type="EMBL" id="MK500299">
    <property type="protein sequence ID" value="QBK84843.1"/>
    <property type="molecule type" value="Genomic_DNA"/>
</dbReference>
<sequence length="193" mass="23052">MSELLYYINELCIKILEMINVEILYYNYIISFNIYDKNNISFKVLQRYKNKQYKYIIKFIVDESKKIIFETCYLGTYKINHKYKCTRYISYPLMGLEVENTNNCKTLKKSCKLIIEDNYNACLDLIDNILLLDNILLSDDSLSIQNKYSIENNLKMECSTLVINDNCVKFDSLMYDNTNLNLILFDYLFNNNF</sequence>
<accession>A0A481YNC4</accession>
<name>A0A481YNC4_9VIRU</name>
<proteinExistence type="predicted"/>